<dbReference type="Gene3D" id="3.20.20.60">
    <property type="entry name" value="Phosphoenolpyruvate-binding domains"/>
    <property type="match status" value="1"/>
</dbReference>
<reference evidence="6" key="1">
    <citation type="journal article" date="2019" name="Int. J. Syst. Evol. Microbiol.">
        <title>The Global Catalogue of Microorganisms (GCM) 10K type strain sequencing project: providing services to taxonomists for standard genome sequencing and annotation.</title>
        <authorList>
            <consortium name="The Broad Institute Genomics Platform"/>
            <consortium name="The Broad Institute Genome Sequencing Center for Infectious Disease"/>
            <person name="Wu L."/>
            <person name="Ma J."/>
        </authorList>
    </citation>
    <scope>NUCLEOTIDE SEQUENCE [LARGE SCALE GENOMIC DNA]</scope>
    <source>
        <strain evidence="6">CCUG 50213</strain>
    </source>
</reference>
<dbReference type="RefSeq" id="WP_343957725.1">
    <property type="nucleotide sequence ID" value="NZ_BAAAKZ010000002.1"/>
</dbReference>
<evidence type="ECO:0000256" key="1">
    <source>
        <dbReference type="ARBA" id="ARBA00001946"/>
    </source>
</evidence>
<gene>
    <name evidence="5" type="ORF">ACFQ3U_07330</name>
</gene>
<dbReference type="EMBL" id="JBHTLY010000002">
    <property type="protein sequence ID" value="MFD1201699.1"/>
    <property type="molecule type" value="Genomic_DNA"/>
</dbReference>
<evidence type="ECO:0000259" key="4">
    <source>
        <dbReference type="Pfam" id="PF03328"/>
    </source>
</evidence>
<comment type="cofactor">
    <cofactor evidence="1">
        <name>Mg(2+)</name>
        <dbReference type="ChEBI" id="CHEBI:18420"/>
    </cofactor>
</comment>
<dbReference type="PIRSF" id="PIRSF015582">
    <property type="entry name" value="Cit_lyase_B"/>
    <property type="match status" value="1"/>
</dbReference>
<feature type="domain" description="HpcH/HpaI aldolase/citrate lyase" evidence="4">
    <location>
        <begin position="7"/>
        <end position="208"/>
    </location>
</feature>
<dbReference type="PANTHER" id="PTHR32308:SF10">
    <property type="entry name" value="CITRATE LYASE SUBUNIT BETA"/>
    <property type="match status" value="1"/>
</dbReference>
<dbReference type="PANTHER" id="PTHR32308">
    <property type="entry name" value="LYASE BETA SUBUNIT, PUTATIVE (AFU_ORTHOLOGUE AFUA_4G13030)-RELATED"/>
    <property type="match status" value="1"/>
</dbReference>
<dbReference type="GO" id="GO:0016829">
    <property type="term" value="F:lyase activity"/>
    <property type="evidence" value="ECO:0007669"/>
    <property type="project" value="UniProtKB-KW"/>
</dbReference>
<dbReference type="Pfam" id="PF03328">
    <property type="entry name" value="HpcH_HpaI"/>
    <property type="match status" value="1"/>
</dbReference>
<keyword evidence="6" id="KW-1185">Reference proteome</keyword>
<keyword evidence="3" id="KW-0460">Magnesium</keyword>
<organism evidence="5 6">
    <name type="scientific">Leucobacter albus</name>
    <dbReference type="NCBI Taxonomy" id="272210"/>
    <lineage>
        <taxon>Bacteria</taxon>
        <taxon>Bacillati</taxon>
        <taxon>Actinomycetota</taxon>
        <taxon>Actinomycetes</taxon>
        <taxon>Micrococcales</taxon>
        <taxon>Microbacteriaceae</taxon>
        <taxon>Leucobacter</taxon>
    </lineage>
</organism>
<keyword evidence="5" id="KW-0456">Lyase</keyword>
<proteinExistence type="predicted"/>
<evidence type="ECO:0000313" key="5">
    <source>
        <dbReference type="EMBL" id="MFD1201699.1"/>
    </source>
</evidence>
<accession>A0ABW3TNB3</accession>
<dbReference type="InterPro" id="IPR015813">
    <property type="entry name" value="Pyrv/PenolPyrv_kinase-like_dom"/>
</dbReference>
<keyword evidence="2" id="KW-0479">Metal-binding</keyword>
<dbReference type="Proteomes" id="UP001597181">
    <property type="component" value="Unassembled WGS sequence"/>
</dbReference>
<dbReference type="SUPFAM" id="SSF51621">
    <property type="entry name" value="Phosphoenolpyruvate/pyruvate domain"/>
    <property type="match status" value="1"/>
</dbReference>
<comment type="caution">
    <text evidence="5">The sequence shown here is derived from an EMBL/GenBank/DDBJ whole genome shotgun (WGS) entry which is preliminary data.</text>
</comment>
<sequence>MIAGSALLFCPGDRPDRYEKALDRADAVIIDLEDAVAFGDKAAARAALIATPLDPARVIVRVNPRSSEFFADDFDAVQRTNYRKLMLPKAETSTDLRGLEGYEVMALCETPLGVQGADALAADPRVAALTWGAEDLVAAIGGFKSRTPDGRFGQVAEYARSRVLIAAAAAGKPAYDTVHPDLADDAGLRAEAAEAAAAGFRGAMCLHPRQVEILRDAYRPDARAVEWASGVLAAAAEAPSGVFAYNGQMIDEPLLRQARRIAEVARE</sequence>
<protein>
    <submittedName>
        <fullName evidence="5">HpcH/HpaI aldolase/citrate lyase family protein</fullName>
    </submittedName>
</protein>
<name>A0ABW3TNB3_9MICO</name>
<evidence type="ECO:0000256" key="2">
    <source>
        <dbReference type="ARBA" id="ARBA00022723"/>
    </source>
</evidence>
<dbReference type="InterPro" id="IPR005000">
    <property type="entry name" value="Aldolase/citrate-lyase_domain"/>
</dbReference>
<dbReference type="InterPro" id="IPR040442">
    <property type="entry name" value="Pyrv_kinase-like_dom_sf"/>
</dbReference>
<evidence type="ECO:0000313" key="6">
    <source>
        <dbReference type="Proteomes" id="UP001597181"/>
    </source>
</evidence>
<dbReference type="InterPro" id="IPR011206">
    <property type="entry name" value="Citrate_lyase_beta/mcl1/mcl2"/>
</dbReference>
<evidence type="ECO:0000256" key="3">
    <source>
        <dbReference type="ARBA" id="ARBA00022842"/>
    </source>
</evidence>